<dbReference type="Gene3D" id="3.20.20.30">
    <property type="entry name" value="Luciferase-like domain"/>
    <property type="match status" value="1"/>
</dbReference>
<dbReference type="PANTHER" id="PTHR43244:SF1">
    <property type="entry name" value="5,10-METHYLENETETRAHYDROMETHANOPTERIN REDUCTASE"/>
    <property type="match status" value="1"/>
</dbReference>
<proteinExistence type="predicted"/>
<dbReference type="Pfam" id="PF00296">
    <property type="entry name" value="Bac_luciferase"/>
    <property type="match status" value="1"/>
</dbReference>
<dbReference type="GO" id="GO:0016705">
    <property type="term" value="F:oxidoreductase activity, acting on paired donors, with incorporation or reduction of molecular oxygen"/>
    <property type="evidence" value="ECO:0007669"/>
    <property type="project" value="InterPro"/>
</dbReference>
<dbReference type="InterPro" id="IPR036661">
    <property type="entry name" value="Luciferase-like_sf"/>
</dbReference>
<keyword evidence="1" id="KW-0560">Oxidoreductase</keyword>
<dbReference type="InterPro" id="IPR011251">
    <property type="entry name" value="Luciferase-like_dom"/>
</dbReference>
<evidence type="ECO:0000313" key="3">
    <source>
        <dbReference type="EMBL" id="SVB70540.1"/>
    </source>
</evidence>
<protein>
    <recommendedName>
        <fullName evidence="2">Luciferase-like domain-containing protein</fullName>
    </recommendedName>
</protein>
<dbReference type="CDD" id="cd01097">
    <property type="entry name" value="Tetrahydromethanopterin_reductase"/>
    <property type="match status" value="1"/>
</dbReference>
<evidence type="ECO:0000259" key="2">
    <source>
        <dbReference type="Pfam" id="PF00296"/>
    </source>
</evidence>
<dbReference type="PANTHER" id="PTHR43244">
    <property type="match status" value="1"/>
</dbReference>
<name>A0A382G5J9_9ZZZZ</name>
<dbReference type="AlphaFoldDB" id="A0A382G5J9"/>
<evidence type="ECO:0000256" key="1">
    <source>
        <dbReference type="ARBA" id="ARBA00023002"/>
    </source>
</evidence>
<organism evidence="3">
    <name type="scientific">marine metagenome</name>
    <dbReference type="NCBI Taxonomy" id="408172"/>
    <lineage>
        <taxon>unclassified sequences</taxon>
        <taxon>metagenomes</taxon>
        <taxon>ecological metagenomes</taxon>
    </lineage>
</organism>
<dbReference type="InterPro" id="IPR050564">
    <property type="entry name" value="F420-G6PD/mer"/>
</dbReference>
<reference evidence="3" key="1">
    <citation type="submission" date="2018-05" db="EMBL/GenBank/DDBJ databases">
        <authorList>
            <person name="Lanie J.A."/>
            <person name="Ng W.-L."/>
            <person name="Kazmierczak K.M."/>
            <person name="Andrzejewski T.M."/>
            <person name="Davidsen T.M."/>
            <person name="Wayne K.J."/>
            <person name="Tettelin H."/>
            <person name="Glass J.I."/>
            <person name="Rusch D."/>
            <person name="Podicherti R."/>
            <person name="Tsui H.-C.T."/>
            <person name="Winkler M.E."/>
        </authorList>
    </citation>
    <scope>NUCLEOTIDE SEQUENCE</scope>
</reference>
<gene>
    <name evidence="3" type="ORF">METZ01_LOCUS223394</name>
</gene>
<sequence>MDLKFGYNISWSSFEEIISRSVEAEKFGFDSLWYHDHLMIPGNAPVFESFSLLTALATKTNHCKIGQTVMDVSRRHPATIAQYALTLNHISNGRAFLGLGAGEAMNLVPLGIDIKKPLKRLRESIQFVRGLFNATKDTPFNFSGEIFSAKNVFLNLGKKIESTPMIYVGASGPRTRETVGELADGWIPYVHSLLNYEKLLKDVINGTKKTKRKISDIDLVANVPILITQNENDERRKKIGRSLSIRLILEANTLRDLGWNGEIPEEFSQSNMIVDESMSKKLEQVADSIPSEITEQIAAIGRPSEIIEVLENYKKMGAKHFLIKFLGQTTTDDFKKFNSEIIQVMKNA</sequence>
<dbReference type="SUPFAM" id="SSF51679">
    <property type="entry name" value="Bacterial luciferase-like"/>
    <property type="match status" value="1"/>
</dbReference>
<accession>A0A382G5J9</accession>
<feature type="domain" description="Luciferase-like" evidence="2">
    <location>
        <begin position="13"/>
        <end position="319"/>
    </location>
</feature>
<dbReference type="EMBL" id="UINC01053700">
    <property type="protein sequence ID" value="SVB70540.1"/>
    <property type="molecule type" value="Genomic_DNA"/>
</dbReference>